<feature type="transmembrane region" description="Helical" evidence="7">
    <location>
        <begin position="207"/>
        <end position="224"/>
    </location>
</feature>
<feature type="transmembrane region" description="Helical" evidence="7">
    <location>
        <begin position="296"/>
        <end position="313"/>
    </location>
</feature>
<organism evidence="8 9">
    <name type="scientific">Parabacteroides chartae</name>
    <dbReference type="NCBI Taxonomy" id="1037355"/>
    <lineage>
        <taxon>Bacteria</taxon>
        <taxon>Pseudomonadati</taxon>
        <taxon>Bacteroidota</taxon>
        <taxon>Bacteroidia</taxon>
        <taxon>Bacteroidales</taxon>
        <taxon>Tannerellaceae</taxon>
        <taxon>Parabacteroides</taxon>
    </lineage>
</organism>
<dbReference type="Pfam" id="PF03601">
    <property type="entry name" value="Cons_hypoth698"/>
    <property type="match status" value="1"/>
</dbReference>
<keyword evidence="6 7" id="KW-0472">Membrane</keyword>
<accession>A0A1T5EUR8</accession>
<dbReference type="AlphaFoldDB" id="A0A1T5EUR8"/>
<dbReference type="PANTHER" id="PTHR30106">
    <property type="entry name" value="INNER MEMBRANE PROTEIN YEIH-RELATED"/>
    <property type="match status" value="1"/>
</dbReference>
<evidence type="ECO:0000256" key="2">
    <source>
        <dbReference type="ARBA" id="ARBA00007977"/>
    </source>
</evidence>
<feature type="transmembrane region" description="Helical" evidence="7">
    <location>
        <begin position="262"/>
        <end position="284"/>
    </location>
</feature>
<evidence type="ECO:0000256" key="7">
    <source>
        <dbReference type="SAM" id="Phobius"/>
    </source>
</evidence>
<comment type="subcellular location">
    <subcellularLocation>
        <location evidence="1">Cell membrane</location>
        <topology evidence="1">Multi-pass membrane protein</topology>
    </subcellularLocation>
</comment>
<feature type="transmembrane region" description="Helical" evidence="7">
    <location>
        <begin position="15"/>
        <end position="43"/>
    </location>
</feature>
<keyword evidence="9" id="KW-1185">Reference proteome</keyword>
<evidence type="ECO:0000256" key="3">
    <source>
        <dbReference type="ARBA" id="ARBA00022475"/>
    </source>
</evidence>
<dbReference type="EMBL" id="FUYQ01000031">
    <property type="protein sequence ID" value="SKB87646.1"/>
    <property type="molecule type" value="Genomic_DNA"/>
</dbReference>
<evidence type="ECO:0000313" key="8">
    <source>
        <dbReference type="EMBL" id="SKB87646.1"/>
    </source>
</evidence>
<evidence type="ECO:0000313" key="9">
    <source>
        <dbReference type="Proteomes" id="UP000190852"/>
    </source>
</evidence>
<evidence type="ECO:0000256" key="1">
    <source>
        <dbReference type="ARBA" id="ARBA00004651"/>
    </source>
</evidence>
<sequence length="314" mass="33863">MNAIENFLQSKRKVVYVLLLLFCFLPMVTPPVALFTGLVFALVCGEAFPGFTKKSSKYLLQVSVVGLGFGMNLHESLASGREGMVFTVISVVGTLLIGSVLARRMQVDRKTGYLISSGTAICGGSAIAAVGPVIKANDHEMSVSLGAVFILNAVALFLFPVLGHLLDLTQHQFGMWAAIAIHDTSSVVGAGAAYGDEALKVATTVKLTRALWIIPVAFVTSFIFKSKSDKVYMPWFIFLFVLAMLANTFLSLPALLTGSMVWLAHKGLTLTLFFIGAGLSRGVLRRVGMRSLTHAVLLWLVIGVSSLAYVWFFC</sequence>
<dbReference type="PANTHER" id="PTHR30106:SF1">
    <property type="entry name" value="UPF0324 MEMBRANE PROTEIN FN0533"/>
    <property type="match status" value="1"/>
</dbReference>
<dbReference type="RefSeq" id="WP_079684522.1">
    <property type="nucleotide sequence ID" value="NZ_FUYQ01000031.1"/>
</dbReference>
<comment type="similarity">
    <text evidence="2">Belongs to the UPF0324 family.</text>
</comment>
<feature type="transmembrane region" description="Helical" evidence="7">
    <location>
        <begin position="146"/>
        <end position="166"/>
    </location>
</feature>
<feature type="transmembrane region" description="Helical" evidence="7">
    <location>
        <begin position="173"/>
        <end position="195"/>
    </location>
</feature>
<feature type="transmembrane region" description="Helical" evidence="7">
    <location>
        <begin position="83"/>
        <end position="101"/>
    </location>
</feature>
<protein>
    <submittedName>
        <fullName evidence="8">Conserved hypothetical integral membrane protein</fullName>
    </submittedName>
</protein>
<dbReference type="Proteomes" id="UP000190852">
    <property type="component" value="Unassembled WGS sequence"/>
</dbReference>
<keyword evidence="5 7" id="KW-1133">Transmembrane helix</keyword>
<keyword evidence="3" id="KW-1003">Cell membrane</keyword>
<evidence type="ECO:0000256" key="5">
    <source>
        <dbReference type="ARBA" id="ARBA00022989"/>
    </source>
</evidence>
<proteinExistence type="inferred from homology"/>
<evidence type="ECO:0000256" key="4">
    <source>
        <dbReference type="ARBA" id="ARBA00022692"/>
    </source>
</evidence>
<evidence type="ECO:0000256" key="6">
    <source>
        <dbReference type="ARBA" id="ARBA00023136"/>
    </source>
</evidence>
<feature type="transmembrane region" description="Helical" evidence="7">
    <location>
        <begin position="236"/>
        <end position="256"/>
    </location>
</feature>
<name>A0A1T5EUR8_9BACT</name>
<dbReference type="InterPro" id="IPR018383">
    <property type="entry name" value="UPF0324_pro"/>
</dbReference>
<dbReference type="GO" id="GO:0005886">
    <property type="term" value="C:plasma membrane"/>
    <property type="evidence" value="ECO:0007669"/>
    <property type="project" value="UniProtKB-SubCell"/>
</dbReference>
<reference evidence="9" key="1">
    <citation type="submission" date="2017-02" db="EMBL/GenBank/DDBJ databases">
        <authorList>
            <person name="Varghese N."/>
            <person name="Submissions S."/>
        </authorList>
    </citation>
    <scope>NUCLEOTIDE SEQUENCE [LARGE SCALE GENOMIC DNA]</scope>
    <source>
        <strain evidence="9">DSM 24967</strain>
    </source>
</reference>
<gene>
    <name evidence="8" type="ORF">SAMN05660349_03145</name>
</gene>
<keyword evidence="4 7" id="KW-0812">Transmembrane</keyword>
<feature type="transmembrane region" description="Helical" evidence="7">
    <location>
        <begin position="113"/>
        <end position="134"/>
    </location>
</feature>